<comment type="caution">
    <text evidence="1">The sequence shown here is derived from an EMBL/GenBank/DDBJ whole genome shotgun (WGS) entry which is preliminary data.</text>
</comment>
<evidence type="ECO:0000313" key="1">
    <source>
        <dbReference type="EMBL" id="GIY47397.1"/>
    </source>
</evidence>
<dbReference type="EMBL" id="BPLR01011572">
    <property type="protein sequence ID" value="GIY47397.1"/>
    <property type="molecule type" value="Genomic_DNA"/>
</dbReference>
<sequence length="144" mass="15788">MPSSHGISSRADVLDHDLQSGVAHSDMSTSRGLSLTPNDTALAPCALMKDTTLNKSRHVLNTVILPRNIHQSRRPDHDLQSGIAHLAMSTSRGLSLTPNDTALAPVGAMCPNERVTAKRRRLEINWIVKRRDQSEDTADIMCWG</sequence>
<reference evidence="1 2" key="1">
    <citation type="submission" date="2021-06" db="EMBL/GenBank/DDBJ databases">
        <title>Caerostris extrusa draft genome.</title>
        <authorList>
            <person name="Kono N."/>
            <person name="Arakawa K."/>
        </authorList>
    </citation>
    <scope>NUCLEOTIDE SEQUENCE [LARGE SCALE GENOMIC DNA]</scope>
</reference>
<keyword evidence="2" id="KW-1185">Reference proteome</keyword>
<proteinExistence type="predicted"/>
<name>A0AAV4TRM0_CAEEX</name>
<evidence type="ECO:0000313" key="2">
    <source>
        <dbReference type="Proteomes" id="UP001054945"/>
    </source>
</evidence>
<dbReference type="AlphaFoldDB" id="A0AAV4TRM0"/>
<accession>A0AAV4TRM0</accession>
<protein>
    <submittedName>
        <fullName evidence="1">Uncharacterized protein</fullName>
    </submittedName>
</protein>
<gene>
    <name evidence="1" type="ORF">CEXT_420171</name>
</gene>
<dbReference type="Proteomes" id="UP001054945">
    <property type="component" value="Unassembled WGS sequence"/>
</dbReference>
<organism evidence="1 2">
    <name type="scientific">Caerostris extrusa</name>
    <name type="common">Bark spider</name>
    <name type="synonym">Caerostris bankana</name>
    <dbReference type="NCBI Taxonomy" id="172846"/>
    <lineage>
        <taxon>Eukaryota</taxon>
        <taxon>Metazoa</taxon>
        <taxon>Ecdysozoa</taxon>
        <taxon>Arthropoda</taxon>
        <taxon>Chelicerata</taxon>
        <taxon>Arachnida</taxon>
        <taxon>Araneae</taxon>
        <taxon>Araneomorphae</taxon>
        <taxon>Entelegynae</taxon>
        <taxon>Araneoidea</taxon>
        <taxon>Araneidae</taxon>
        <taxon>Caerostris</taxon>
    </lineage>
</organism>